<evidence type="ECO:0000313" key="3">
    <source>
        <dbReference type="Proteomes" id="UP000273044"/>
    </source>
</evidence>
<gene>
    <name evidence="2" type="ORF">NCTC12967_00241</name>
</gene>
<reference evidence="2 3" key="1">
    <citation type="submission" date="2018-12" db="EMBL/GenBank/DDBJ databases">
        <authorList>
            <consortium name="Pathogen Informatics"/>
        </authorList>
    </citation>
    <scope>NUCLEOTIDE SEQUENCE [LARGE SCALE GENOMIC DNA]</scope>
    <source>
        <strain evidence="2 3">NCTC12967</strain>
    </source>
</reference>
<dbReference type="InterPro" id="IPR010982">
    <property type="entry name" value="Lambda_DNA-bd_dom_sf"/>
</dbReference>
<protein>
    <submittedName>
        <fullName evidence="2">Anaerobic benzoate catabolism transcriptional regulator</fullName>
    </submittedName>
</protein>
<proteinExistence type="predicted"/>
<dbReference type="Gene3D" id="1.10.260.40">
    <property type="entry name" value="lambda repressor-like DNA-binding domains"/>
    <property type="match status" value="1"/>
</dbReference>
<dbReference type="SUPFAM" id="SSF47413">
    <property type="entry name" value="lambda repressor-like DNA-binding domains"/>
    <property type="match status" value="1"/>
</dbReference>
<dbReference type="InterPro" id="IPR001387">
    <property type="entry name" value="Cro/C1-type_HTH"/>
</dbReference>
<organism evidence="2 3">
    <name type="scientific">Arachnia propionica</name>
    <dbReference type="NCBI Taxonomy" id="1750"/>
    <lineage>
        <taxon>Bacteria</taxon>
        <taxon>Bacillati</taxon>
        <taxon>Actinomycetota</taxon>
        <taxon>Actinomycetes</taxon>
        <taxon>Propionibacteriales</taxon>
        <taxon>Propionibacteriaceae</taxon>
        <taxon>Arachnia</taxon>
    </lineage>
</organism>
<accession>A0A448MV01</accession>
<dbReference type="Proteomes" id="UP000273044">
    <property type="component" value="Chromosome"/>
</dbReference>
<dbReference type="GO" id="GO:0003677">
    <property type="term" value="F:DNA binding"/>
    <property type="evidence" value="ECO:0007669"/>
    <property type="project" value="InterPro"/>
</dbReference>
<dbReference type="Pfam" id="PF01381">
    <property type="entry name" value="HTH_3"/>
    <property type="match status" value="1"/>
</dbReference>
<dbReference type="EMBL" id="LR134406">
    <property type="protein sequence ID" value="VEH68977.1"/>
    <property type="molecule type" value="Genomic_DNA"/>
</dbReference>
<keyword evidence="3" id="KW-1185">Reference proteome</keyword>
<sequence length="277" mass="30177">MTATLMYAYADIAGRVGGVTSTIDDADALARIVRATRTRRQLTQAQLAEAAGVSRLFVIEIEKGHPRAEIGKVLTLLGALGLSTQVITPRTRSLDEAEVDALLTSLLDHGLERVAAEHRPAVAAALRRMLNSDRPGVVAQHLTRGSRPERFGQHWDHKPTLLRAFARGGRVADEHARDRLRHLGSATSLTRTQVARRLRDMMEVLGLDAAALAEEAERLRVADHDDLFDQPDTRDRITPASVNRVLEGAAPLRPGQLAFILRAAHMDVGRVQGSGDA</sequence>
<evidence type="ECO:0000313" key="2">
    <source>
        <dbReference type="EMBL" id="VEH68977.1"/>
    </source>
</evidence>
<evidence type="ECO:0000259" key="1">
    <source>
        <dbReference type="PROSITE" id="PS50943"/>
    </source>
</evidence>
<dbReference type="AlphaFoldDB" id="A0A448MV01"/>
<dbReference type="PROSITE" id="PS50943">
    <property type="entry name" value="HTH_CROC1"/>
    <property type="match status" value="1"/>
</dbReference>
<dbReference type="CDD" id="cd00093">
    <property type="entry name" value="HTH_XRE"/>
    <property type="match status" value="1"/>
</dbReference>
<dbReference type="SMART" id="SM00530">
    <property type="entry name" value="HTH_XRE"/>
    <property type="match status" value="1"/>
</dbReference>
<dbReference type="GeneID" id="64405740"/>
<dbReference type="RefSeq" id="WP_061787322.1">
    <property type="nucleotide sequence ID" value="NZ_LR134406.1"/>
</dbReference>
<feature type="domain" description="HTH cro/C1-type" evidence="1">
    <location>
        <begin position="33"/>
        <end position="87"/>
    </location>
</feature>
<name>A0A448MV01_9ACTN</name>